<evidence type="ECO:0000313" key="5">
    <source>
        <dbReference type="Proteomes" id="UP001139721"/>
    </source>
</evidence>
<evidence type="ECO:0000256" key="2">
    <source>
        <dbReference type="SAM" id="SignalP"/>
    </source>
</evidence>
<protein>
    <submittedName>
        <fullName evidence="4">Outer membrane beta-barrel protein</fullName>
    </submittedName>
</protein>
<proteinExistence type="predicted"/>
<gene>
    <name evidence="4" type="ORF">LOX96_10405</name>
</gene>
<dbReference type="Proteomes" id="UP001139721">
    <property type="component" value="Unassembled WGS sequence"/>
</dbReference>
<dbReference type="Pfam" id="PF13505">
    <property type="entry name" value="OMP_b-brl"/>
    <property type="match status" value="1"/>
</dbReference>
<dbReference type="AlphaFoldDB" id="A0A9X2D132"/>
<sequence>MFKKIGITVLGMFFSMSAFSIDTIFDENLPLVWSSIITISGGPAWASPGQNQYLYPNVPPFLNPNLPPLIVENFIYDSPTGILATGEIFFGLQRIVSPGILGELGIGLAGATDAKATGVVDINGNVAVNAFDYKVDHGRAEIKGRLIGLNFQPVQPYISGSFGAGFNNSHAYVPTTVNPIIFPAFWFTSNTNIAFSYTLGAGVQTRLTPHWQVGIGYEFADWGKNFLGPDPTIQLNGPGLTHLYTHELLMSLSYLFN</sequence>
<feature type="domain" description="Outer membrane protein beta-barrel" evidence="3">
    <location>
        <begin position="103"/>
        <end position="254"/>
    </location>
</feature>
<evidence type="ECO:0000259" key="3">
    <source>
        <dbReference type="Pfam" id="PF13505"/>
    </source>
</evidence>
<comment type="caution">
    <text evidence="4">The sequence shown here is derived from an EMBL/GenBank/DDBJ whole genome shotgun (WGS) entry which is preliminary data.</text>
</comment>
<dbReference type="InterPro" id="IPR027385">
    <property type="entry name" value="Beta-barrel_OMP"/>
</dbReference>
<dbReference type="Gene3D" id="2.40.160.20">
    <property type="match status" value="1"/>
</dbReference>
<keyword evidence="1 2" id="KW-0732">Signal</keyword>
<evidence type="ECO:0000256" key="1">
    <source>
        <dbReference type="ARBA" id="ARBA00022729"/>
    </source>
</evidence>
<dbReference type="SUPFAM" id="SSF56925">
    <property type="entry name" value="OMPA-like"/>
    <property type="match status" value="1"/>
</dbReference>
<dbReference type="RefSeq" id="WP_250422116.1">
    <property type="nucleotide sequence ID" value="NZ_JAJKBJ010000011.1"/>
</dbReference>
<dbReference type="InterPro" id="IPR011250">
    <property type="entry name" value="OMP/PagP_B-barrel"/>
</dbReference>
<dbReference type="EMBL" id="JAJKBJ010000011">
    <property type="protein sequence ID" value="MCL9684506.1"/>
    <property type="molecule type" value="Genomic_DNA"/>
</dbReference>
<reference evidence="4" key="1">
    <citation type="submission" date="2021-11" db="EMBL/GenBank/DDBJ databases">
        <title>Legionella maioricencis sp. nov., a new species isolated from hot water samples in Mallorca.</title>
        <authorList>
            <person name="Crespi S."/>
            <person name="Drasar V."/>
            <person name="Salva-Serra F."/>
            <person name="Jaen-Luchoro D."/>
            <person name="Pineiro-Iglesias B."/>
            <person name="Aliaga F."/>
            <person name="Fernandez-Juarez V."/>
            <person name="Coll G."/>
            <person name="Moore E.R.B."/>
            <person name="Bennasar-Figueras A."/>
        </authorList>
    </citation>
    <scope>NUCLEOTIDE SEQUENCE</scope>
    <source>
        <strain evidence="4">HCPI-6</strain>
    </source>
</reference>
<organism evidence="4 5">
    <name type="scientific">Legionella maioricensis</name>
    <dbReference type="NCBI Taxonomy" id="2896528"/>
    <lineage>
        <taxon>Bacteria</taxon>
        <taxon>Pseudomonadati</taxon>
        <taxon>Pseudomonadota</taxon>
        <taxon>Gammaproteobacteria</taxon>
        <taxon>Legionellales</taxon>
        <taxon>Legionellaceae</taxon>
        <taxon>Legionella</taxon>
    </lineage>
</organism>
<evidence type="ECO:0000313" key="4">
    <source>
        <dbReference type="EMBL" id="MCL9684506.1"/>
    </source>
</evidence>
<name>A0A9X2D132_9GAMM</name>
<accession>A0A9X2D132</accession>
<feature type="signal peptide" evidence="2">
    <location>
        <begin position="1"/>
        <end position="20"/>
    </location>
</feature>
<feature type="chain" id="PRO_5040894228" evidence="2">
    <location>
        <begin position="21"/>
        <end position="257"/>
    </location>
</feature>
<keyword evidence="5" id="KW-1185">Reference proteome</keyword>